<dbReference type="RefSeq" id="WP_089663582.1">
    <property type="nucleotide sequence ID" value="NZ_LT629745.1"/>
</dbReference>
<evidence type="ECO:0000313" key="2">
    <source>
        <dbReference type="EMBL" id="SDS39423.1"/>
    </source>
</evidence>
<dbReference type="EMBL" id="LT629745">
    <property type="protein sequence ID" value="SDS39423.1"/>
    <property type="molecule type" value="Genomic_DNA"/>
</dbReference>
<protein>
    <submittedName>
        <fullName evidence="2">Uncharacterized protein</fullName>
    </submittedName>
</protein>
<feature type="region of interest" description="Disordered" evidence="1">
    <location>
        <begin position="1"/>
        <end position="70"/>
    </location>
</feature>
<evidence type="ECO:0000256" key="1">
    <source>
        <dbReference type="SAM" id="MobiDB-lite"/>
    </source>
</evidence>
<proteinExistence type="predicted"/>
<gene>
    <name evidence="2" type="ORF">SAMN04488552_3033</name>
</gene>
<evidence type="ECO:0000313" key="3">
    <source>
        <dbReference type="Proteomes" id="UP000198858"/>
    </source>
</evidence>
<accession>A0A1H1RUW1</accession>
<feature type="compositionally biased region" description="Polar residues" evidence="1">
    <location>
        <begin position="9"/>
        <end position="19"/>
    </location>
</feature>
<reference evidence="2 3" key="1">
    <citation type="submission" date="2016-10" db="EMBL/GenBank/DDBJ databases">
        <authorList>
            <person name="Varghese N."/>
            <person name="Submissions S."/>
        </authorList>
    </citation>
    <scope>NUCLEOTIDE SEQUENCE [LARGE SCALE GENOMIC DNA]</scope>
    <source>
        <strain evidence="2 3">Mar_2010_102</strain>
    </source>
</reference>
<name>A0A1H1RUW1_9FLAO</name>
<dbReference type="Proteomes" id="UP000198858">
    <property type="component" value="Chromosome I"/>
</dbReference>
<organism evidence="2 3">
    <name type="scientific">Christiangramia echinicola</name>
    <dbReference type="NCBI Taxonomy" id="279359"/>
    <lineage>
        <taxon>Bacteria</taxon>
        <taxon>Pseudomonadati</taxon>
        <taxon>Bacteroidota</taxon>
        <taxon>Flavobacteriia</taxon>
        <taxon>Flavobacteriales</taxon>
        <taxon>Flavobacteriaceae</taxon>
        <taxon>Christiangramia</taxon>
    </lineage>
</organism>
<sequence>MVNEKNNEQTDWQKNSGRPSNFHEKDDKLKKDEDGNLKIKKDKNGVTKEEDEMIKDTLDSLSNKDNDDRN</sequence>
<dbReference type="STRING" id="1250231.SAMN04488552_3033"/>
<feature type="compositionally biased region" description="Basic and acidic residues" evidence="1">
    <location>
        <begin position="21"/>
        <end position="70"/>
    </location>
</feature>
<keyword evidence="3" id="KW-1185">Reference proteome</keyword>
<dbReference type="AlphaFoldDB" id="A0A1H1RUW1"/>